<dbReference type="PANTHER" id="PTHR43329">
    <property type="entry name" value="EPOXIDE HYDROLASE"/>
    <property type="match status" value="1"/>
</dbReference>
<comment type="similarity">
    <text evidence="2">Belongs to the AB hydrolase superfamily. Epoxide hydrolase family.</text>
</comment>
<proteinExistence type="inferred from homology"/>
<dbReference type="InterPro" id="IPR000073">
    <property type="entry name" value="AB_hydrolase_1"/>
</dbReference>
<gene>
    <name evidence="4" type="ORF">LAESUDRAFT_763922</name>
</gene>
<dbReference type="AlphaFoldDB" id="A0A165BKH5"/>
<dbReference type="RefSeq" id="XP_040758961.1">
    <property type="nucleotide sequence ID" value="XM_040913353.1"/>
</dbReference>
<dbReference type="InterPro" id="IPR000639">
    <property type="entry name" value="Epox_hydrolase-like"/>
</dbReference>
<name>A0A165BKH5_9APHY</name>
<reference evidence="4 5" key="1">
    <citation type="journal article" date="2016" name="Mol. Biol. Evol.">
        <title>Comparative Genomics of Early-Diverging Mushroom-Forming Fungi Provides Insights into the Origins of Lignocellulose Decay Capabilities.</title>
        <authorList>
            <person name="Nagy L.G."/>
            <person name="Riley R."/>
            <person name="Tritt A."/>
            <person name="Adam C."/>
            <person name="Daum C."/>
            <person name="Floudas D."/>
            <person name="Sun H."/>
            <person name="Yadav J.S."/>
            <person name="Pangilinan J."/>
            <person name="Larsson K.H."/>
            <person name="Matsuura K."/>
            <person name="Barry K."/>
            <person name="Labutti K."/>
            <person name="Kuo R."/>
            <person name="Ohm R.A."/>
            <person name="Bhattacharya S.S."/>
            <person name="Shirouzu T."/>
            <person name="Yoshinaga Y."/>
            <person name="Martin F.M."/>
            <person name="Grigoriev I.V."/>
            <person name="Hibbett D.S."/>
        </authorList>
    </citation>
    <scope>NUCLEOTIDE SEQUENCE [LARGE SCALE GENOMIC DNA]</scope>
    <source>
        <strain evidence="4 5">93-53</strain>
    </source>
</reference>
<evidence type="ECO:0000256" key="2">
    <source>
        <dbReference type="ARBA" id="ARBA00038334"/>
    </source>
</evidence>
<keyword evidence="5" id="KW-1185">Reference proteome</keyword>
<dbReference type="Pfam" id="PF00561">
    <property type="entry name" value="Abhydrolase_1"/>
    <property type="match status" value="1"/>
</dbReference>
<organism evidence="4 5">
    <name type="scientific">Laetiporus sulphureus 93-53</name>
    <dbReference type="NCBI Taxonomy" id="1314785"/>
    <lineage>
        <taxon>Eukaryota</taxon>
        <taxon>Fungi</taxon>
        <taxon>Dikarya</taxon>
        <taxon>Basidiomycota</taxon>
        <taxon>Agaricomycotina</taxon>
        <taxon>Agaricomycetes</taxon>
        <taxon>Polyporales</taxon>
        <taxon>Laetiporus</taxon>
    </lineage>
</organism>
<dbReference type="GeneID" id="63830381"/>
<dbReference type="Gene3D" id="3.40.50.1820">
    <property type="entry name" value="alpha/beta hydrolase"/>
    <property type="match status" value="1"/>
</dbReference>
<dbReference type="OrthoDB" id="6431331at2759"/>
<evidence type="ECO:0000259" key="3">
    <source>
        <dbReference type="Pfam" id="PF00561"/>
    </source>
</evidence>
<feature type="domain" description="AB hydrolase-1" evidence="3">
    <location>
        <begin position="35"/>
        <end position="160"/>
    </location>
</feature>
<dbReference type="GO" id="GO:0016787">
    <property type="term" value="F:hydrolase activity"/>
    <property type="evidence" value="ECO:0007669"/>
    <property type="project" value="UniProtKB-KW"/>
</dbReference>
<dbReference type="InterPro" id="IPR029058">
    <property type="entry name" value="AB_hydrolase_fold"/>
</dbReference>
<dbReference type="InParanoid" id="A0A165BKH5"/>
<dbReference type="PRINTS" id="PR00412">
    <property type="entry name" value="EPOXHYDRLASE"/>
</dbReference>
<dbReference type="STRING" id="1314785.A0A165BKH5"/>
<evidence type="ECO:0000313" key="4">
    <source>
        <dbReference type="EMBL" id="KZT01221.1"/>
    </source>
</evidence>
<sequence>MDTYLASLPVGVKSNVLLVNDLNMHILEAGMPSSPLIILIHGFPELAFSWRKLIMPISQLGYHVVAPDNRGFGRTTSQVGPDRQVRFEDDVNPYRKINIVRDVIALTFALGHRTVAGVIGHDLGAHIAALCVLIRPDVFRSVVLMSMPFQGPPTLPFTTDSVNLSETFPSIFSADRREQLAKLDPPRKYYIPYFAGPDAAYDMSNAPQGIHAFLRAYFHMKSADWRHNDPHPLASEEPSELAKLPHYYMMPLASTMPEAVAPHAPNADEIARNRWLTDDELAVYAKEYKRTGFQGGLNWYRSFRPEFYDELGVFAGKVVEVPATFISGKQDWGMYQTPGALEKMMSEACSKMREEDVIMVDEAGHWIQQEQPEKVMALLERFLSEVKASE</sequence>
<evidence type="ECO:0000256" key="1">
    <source>
        <dbReference type="ARBA" id="ARBA00022801"/>
    </source>
</evidence>
<dbReference type="EMBL" id="KV427668">
    <property type="protein sequence ID" value="KZT01221.1"/>
    <property type="molecule type" value="Genomic_DNA"/>
</dbReference>
<keyword evidence="1 4" id="KW-0378">Hydrolase</keyword>
<protein>
    <submittedName>
        <fullName evidence="4">Alpha/beta-hydrolase</fullName>
    </submittedName>
</protein>
<accession>A0A165BKH5</accession>
<evidence type="ECO:0000313" key="5">
    <source>
        <dbReference type="Proteomes" id="UP000076871"/>
    </source>
</evidence>
<dbReference type="SUPFAM" id="SSF53474">
    <property type="entry name" value="alpha/beta-Hydrolases"/>
    <property type="match status" value="1"/>
</dbReference>
<dbReference type="Proteomes" id="UP000076871">
    <property type="component" value="Unassembled WGS sequence"/>
</dbReference>